<proteinExistence type="inferred from homology"/>
<comment type="cofactor">
    <cofactor evidence="1">
        <name>FAD</name>
        <dbReference type="ChEBI" id="CHEBI:57692"/>
    </cofactor>
</comment>
<comment type="pathway">
    <text evidence="3">Lipid metabolism.</text>
</comment>
<accession>A0A8D8LBM4</accession>
<evidence type="ECO:0000256" key="6">
    <source>
        <dbReference type="ARBA" id="ARBA00022827"/>
    </source>
</evidence>
<dbReference type="Gene3D" id="1.20.140.10">
    <property type="entry name" value="Butyryl-CoA Dehydrogenase, subunit A, domain 3"/>
    <property type="match status" value="2"/>
</dbReference>
<evidence type="ECO:0000259" key="15">
    <source>
        <dbReference type="Pfam" id="PF02770"/>
    </source>
</evidence>
<reference evidence="17" key="1">
    <citation type="submission" date="2021-05" db="EMBL/GenBank/DDBJ databases">
        <authorList>
            <person name="Alioto T."/>
            <person name="Alioto T."/>
            <person name="Gomez Garrido J."/>
        </authorList>
    </citation>
    <scope>NUCLEOTIDE SEQUENCE</scope>
</reference>
<dbReference type="InterPro" id="IPR009100">
    <property type="entry name" value="AcylCoA_DH/oxidase_NM_dom_sf"/>
</dbReference>
<feature type="binding site" evidence="13">
    <location>
        <position position="210"/>
    </location>
    <ligand>
        <name>FAD</name>
        <dbReference type="ChEBI" id="CHEBI:57692"/>
    </ligand>
</feature>
<dbReference type="AlphaFoldDB" id="A0A8D8LBM4"/>
<dbReference type="GO" id="GO:0033540">
    <property type="term" value="P:fatty acid beta-oxidation using acyl-CoA oxidase"/>
    <property type="evidence" value="ECO:0007669"/>
    <property type="project" value="TreeGrafter"/>
</dbReference>
<feature type="domain" description="Acyl-CoA oxidase C-terminal" evidence="14">
    <location>
        <begin position="524"/>
        <end position="699"/>
    </location>
</feature>
<dbReference type="GO" id="GO:0005777">
    <property type="term" value="C:peroxisome"/>
    <property type="evidence" value="ECO:0007669"/>
    <property type="project" value="UniProtKB-SubCell"/>
</dbReference>
<evidence type="ECO:0000313" key="17">
    <source>
        <dbReference type="EMBL" id="CAG6606904.1"/>
    </source>
</evidence>
<keyword evidence="5 11" id="KW-0285">Flavoprotein</keyword>
<dbReference type="PANTHER" id="PTHR10909:SF390">
    <property type="entry name" value="PEROXISOMAL ACYL-COENZYME A OXIDASE 3"/>
    <property type="match status" value="1"/>
</dbReference>
<dbReference type="EMBL" id="HBUF01005613">
    <property type="protein sequence ID" value="CAG6606901.1"/>
    <property type="molecule type" value="Transcribed_RNA"/>
</dbReference>
<dbReference type="InterPro" id="IPR046373">
    <property type="entry name" value="Acyl-CoA_Oxase/DH_mid-dom_sf"/>
</dbReference>
<dbReference type="InterPro" id="IPR012258">
    <property type="entry name" value="Acyl-CoA_oxidase"/>
</dbReference>
<evidence type="ECO:0000256" key="5">
    <source>
        <dbReference type="ARBA" id="ARBA00022630"/>
    </source>
</evidence>
<keyword evidence="9" id="KW-0443">Lipid metabolism</keyword>
<dbReference type="Pfam" id="PF01756">
    <property type="entry name" value="ACOX"/>
    <property type="match status" value="1"/>
</dbReference>
<dbReference type="Gene3D" id="2.40.110.10">
    <property type="entry name" value="Butyryl-CoA Dehydrogenase, subunit A, domain 2"/>
    <property type="match status" value="1"/>
</dbReference>
<dbReference type="GO" id="GO:0071949">
    <property type="term" value="F:FAD binding"/>
    <property type="evidence" value="ECO:0007669"/>
    <property type="project" value="InterPro"/>
</dbReference>
<feature type="domain" description="Acyl-CoA oxidase C-alpha1" evidence="16">
    <location>
        <begin position="314"/>
        <end position="484"/>
    </location>
</feature>
<keyword evidence="10" id="KW-0576">Peroxisome</keyword>
<dbReference type="InterPro" id="IPR055060">
    <property type="entry name" value="ACOX_C_alpha1"/>
</dbReference>
<dbReference type="SUPFAM" id="SSF47203">
    <property type="entry name" value="Acyl-CoA dehydrogenase C-terminal domain-like"/>
    <property type="match status" value="2"/>
</dbReference>
<evidence type="ECO:0000256" key="4">
    <source>
        <dbReference type="ARBA" id="ARBA00006288"/>
    </source>
</evidence>
<evidence type="ECO:0000256" key="2">
    <source>
        <dbReference type="ARBA" id="ARBA00004275"/>
    </source>
</evidence>
<dbReference type="EMBL" id="HBUF01305125">
    <property type="protein sequence ID" value="CAG6691901.1"/>
    <property type="molecule type" value="Transcribed_RNA"/>
</dbReference>
<dbReference type="SUPFAM" id="SSF56645">
    <property type="entry name" value="Acyl-CoA dehydrogenase NM domain-like"/>
    <property type="match status" value="1"/>
</dbReference>
<comment type="subcellular location">
    <subcellularLocation>
        <location evidence="2">Peroxisome</location>
    </subcellularLocation>
</comment>
<keyword evidence="8" id="KW-0560">Oxidoreductase</keyword>
<keyword evidence="7" id="KW-0276">Fatty acid metabolism</keyword>
<evidence type="ECO:0000259" key="14">
    <source>
        <dbReference type="Pfam" id="PF01756"/>
    </source>
</evidence>
<dbReference type="PANTHER" id="PTHR10909">
    <property type="entry name" value="ELECTRON TRANSPORT OXIDOREDUCTASE"/>
    <property type="match status" value="1"/>
</dbReference>
<sequence>MLRTIPRLVKNLTKNMHLEKSSTSMLLEDFPPGALDIYRKQASFDWKTLRVLVEGNELLKLKMSVWKRLEDDVLFQHSPNSLSLDEQRKLAVQRMYRLKAWDIYDYDSLLDLNLNSAISIAIIQYDSSLCVKYGLTFNMFMGVLMGLGTEKHFDYAGQAKQGEIGGCFALTEISHGTNTKAMKTLARYCPKTQHFLLHTPNFEAAKCWVGSLGKCATHAIVFARLITPDSVDHGLHAFLVPIRDPKTLLPYPGVTVGDLGEKISLNGVDNGFIMFNNYPIPRDNLLNKTGDVTPEGVYTSPFRDPSKRLGSSLGALSTGRVSIIGFCVAYLSKAIAIAVRYAGVRKQFGPPSQDKSLEPEELPVLEYELLQWRLFPYLAASFMLKIFADYFTREMGLFQSKLMMGEDKDLLAAMGAEIHALSSAGKPLAGWIARDGIQECREACGGHGYLKVAGLGNLRNDNDPNCTYEGDNNVLVQQTSNWLLTMFKEKQYESPMGSIDFLRDFDRIIISKLSVKVAQDFCSPKVVLDMYEWLVCYLLKTSADRVQFNLSRGLDSFAAKNFSQVYYARSLSVVYAERFAVRKFLEFAENSGDVNTRNVLTKLAVLYSTWSLEKHLATFYQGGYLTNQNSASLLRDAILALCAEIKPESVALVDSIAPPDFILNSALGKSDGKLYENLQAAIFASPDVFARPDWWQEVVDWKSRHPQSKL</sequence>
<keyword evidence="6 11" id="KW-0274">FAD</keyword>
<evidence type="ECO:0000256" key="8">
    <source>
        <dbReference type="ARBA" id="ARBA00023002"/>
    </source>
</evidence>
<dbReference type="GO" id="GO:0016402">
    <property type="term" value="F:pristanoyl-CoA oxidase activity"/>
    <property type="evidence" value="ECO:0007669"/>
    <property type="project" value="TreeGrafter"/>
</dbReference>
<dbReference type="PIRSF" id="PIRSF000168">
    <property type="entry name" value="Acyl-CoA_oxidase"/>
    <property type="match status" value="1"/>
</dbReference>
<feature type="active site" description="Proton acceptor" evidence="12">
    <location>
        <position position="469"/>
    </location>
</feature>
<dbReference type="GO" id="GO:0005504">
    <property type="term" value="F:fatty acid binding"/>
    <property type="evidence" value="ECO:0007669"/>
    <property type="project" value="TreeGrafter"/>
</dbReference>
<comment type="similarity">
    <text evidence="4 11">Belongs to the acyl-CoA oxidase family.</text>
</comment>
<dbReference type="EMBL" id="HBUF01005614">
    <property type="protein sequence ID" value="CAG6606902.1"/>
    <property type="molecule type" value="Transcribed_RNA"/>
</dbReference>
<organism evidence="17">
    <name type="scientific">Cacopsylla melanoneura</name>
    <dbReference type="NCBI Taxonomy" id="428564"/>
    <lineage>
        <taxon>Eukaryota</taxon>
        <taxon>Metazoa</taxon>
        <taxon>Ecdysozoa</taxon>
        <taxon>Arthropoda</taxon>
        <taxon>Hexapoda</taxon>
        <taxon>Insecta</taxon>
        <taxon>Pterygota</taxon>
        <taxon>Neoptera</taxon>
        <taxon>Paraneoptera</taxon>
        <taxon>Hemiptera</taxon>
        <taxon>Sternorrhyncha</taxon>
        <taxon>Psylloidea</taxon>
        <taxon>Psyllidae</taxon>
        <taxon>Psyllinae</taxon>
        <taxon>Cacopsylla</taxon>
    </lineage>
</organism>
<evidence type="ECO:0000256" key="10">
    <source>
        <dbReference type="ARBA" id="ARBA00023140"/>
    </source>
</evidence>
<evidence type="ECO:0000256" key="7">
    <source>
        <dbReference type="ARBA" id="ARBA00022832"/>
    </source>
</evidence>
<dbReference type="FunFam" id="1.20.140.10:FF:000010">
    <property type="entry name" value="Acyl-coenzyme A oxidase"/>
    <property type="match status" value="1"/>
</dbReference>
<evidence type="ECO:0000256" key="1">
    <source>
        <dbReference type="ARBA" id="ARBA00001974"/>
    </source>
</evidence>
<evidence type="ECO:0000256" key="11">
    <source>
        <dbReference type="PIRNR" id="PIRNR000168"/>
    </source>
</evidence>
<evidence type="ECO:0000256" key="12">
    <source>
        <dbReference type="PIRSR" id="PIRSR000168-1"/>
    </source>
</evidence>
<dbReference type="FunFam" id="1.20.140.10:FF:000007">
    <property type="entry name" value="Acyl-coenzyme A oxidase"/>
    <property type="match status" value="1"/>
</dbReference>
<dbReference type="FunFam" id="2.40.110.10:FF:000005">
    <property type="entry name" value="Acyl-coenzyme A oxidase"/>
    <property type="match status" value="1"/>
</dbReference>
<protein>
    <recommendedName>
        <fullName evidence="11">Acyl-coenzyme A oxidase</fullName>
    </recommendedName>
</protein>
<evidence type="ECO:0000256" key="9">
    <source>
        <dbReference type="ARBA" id="ARBA00023098"/>
    </source>
</evidence>
<evidence type="ECO:0000259" key="16">
    <source>
        <dbReference type="Pfam" id="PF22924"/>
    </source>
</evidence>
<dbReference type="InterPro" id="IPR002655">
    <property type="entry name" value="Acyl-CoA_oxidase_C"/>
</dbReference>
<dbReference type="Pfam" id="PF22924">
    <property type="entry name" value="ACOX_C_alpha1"/>
    <property type="match status" value="1"/>
</dbReference>
<dbReference type="Pfam" id="PF02770">
    <property type="entry name" value="Acyl-CoA_dh_M"/>
    <property type="match status" value="1"/>
</dbReference>
<dbReference type="InterPro" id="IPR036250">
    <property type="entry name" value="AcylCo_DH-like_C"/>
</dbReference>
<feature type="domain" description="Acyl-CoA oxidase/dehydrogenase middle" evidence="15">
    <location>
        <begin position="167"/>
        <end position="277"/>
    </location>
</feature>
<feature type="binding site" evidence="13">
    <location>
        <position position="171"/>
    </location>
    <ligand>
        <name>FAD</name>
        <dbReference type="ChEBI" id="CHEBI:57692"/>
    </ligand>
</feature>
<dbReference type="InterPro" id="IPR006091">
    <property type="entry name" value="Acyl-CoA_Oxase/DH_mid-dom"/>
</dbReference>
<evidence type="ECO:0000256" key="13">
    <source>
        <dbReference type="PIRSR" id="PIRSR000168-2"/>
    </source>
</evidence>
<dbReference type="EMBL" id="HBUF01362259">
    <property type="protein sequence ID" value="CAG6721502.1"/>
    <property type="molecule type" value="Transcribed_RNA"/>
</dbReference>
<evidence type="ECO:0000256" key="3">
    <source>
        <dbReference type="ARBA" id="ARBA00005189"/>
    </source>
</evidence>
<dbReference type="GO" id="GO:0055088">
    <property type="term" value="P:lipid homeostasis"/>
    <property type="evidence" value="ECO:0007669"/>
    <property type="project" value="TreeGrafter"/>
</dbReference>
<name>A0A8D8LBM4_9HEMI</name>
<dbReference type="EMBL" id="HBUF01005616">
    <property type="protein sequence ID" value="CAG6606904.1"/>
    <property type="molecule type" value="Transcribed_RNA"/>
</dbReference>